<organism evidence="2 3">
    <name type="scientific">Ambispora gerdemannii</name>
    <dbReference type="NCBI Taxonomy" id="144530"/>
    <lineage>
        <taxon>Eukaryota</taxon>
        <taxon>Fungi</taxon>
        <taxon>Fungi incertae sedis</taxon>
        <taxon>Mucoromycota</taxon>
        <taxon>Glomeromycotina</taxon>
        <taxon>Glomeromycetes</taxon>
        <taxon>Archaeosporales</taxon>
        <taxon>Ambisporaceae</taxon>
        <taxon>Ambispora</taxon>
    </lineage>
</organism>
<name>A0A9N9GMC0_9GLOM</name>
<dbReference type="InterPro" id="IPR050598">
    <property type="entry name" value="AminoAcid_Transporter"/>
</dbReference>
<protein>
    <submittedName>
        <fullName evidence="2">12256_t:CDS:1</fullName>
    </submittedName>
</protein>
<dbReference type="Proteomes" id="UP000789831">
    <property type="component" value="Unassembled WGS sequence"/>
</dbReference>
<evidence type="ECO:0000256" key="1">
    <source>
        <dbReference type="SAM" id="Phobius"/>
    </source>
</evidence>
<keyword evidence="3" id="KW-1185">Reference proteome</keyword>
<keyword evidence="1" id="KW-0812">Transmembrane</keyword>
<evidence type="ECO:0000313" key="2">
    <source>
        <dbReference type="EMBL" id="CAG8620932.1"/>
    </source>
</evidence>
<dbReference type="OrthoDB" id="10062876at2759"/>
<dbReference type="EMBL" id="CAJVPL010002841">
    <property type="protein sequence ID" value="CAG8620932.1"/>
    <property type="molecule type" value="Genomic_DNA"/>
</dbReference>
<comment type="caution">
    <text evidence="2">The sequence shown here is derived from an EMBL/GenBank/DDBJ whole genome shotgun (WGS) entry which is preliminary data.</text>
</comment>
<dbReference type="GO" id="GO:0015179">
    <property type="term" value="F:L-amino acid transmembrane transporter activity"/>
    <property type="evidence" value="ECO:0007669"/>
    <property type="project" value="TreeGrafter"/>
</dbReference>
<evidence type="ECO:0000313" key="3">
    <source>
        <dbReference type="Proteomes" id="UP000789831"/>
    </source>
</evidence>
<reference evidence="2" key="1">
    <citation type="submission" date="2021-06" db="EMBL/GenBank/DDBJ databases">
        <authorList>
            <person name="Kallberg Y."/>
            <person name="Tangrot J."/>
            <person name="Rosling A."/>
        </authorList>
    </citation>
    <scope>NUCLEOTIDE SEQUENCE</scope>
    <source>
        <strain evidence="2">MT106</strain>
    </source>
</reference>
<keyword evidence="1" id="KW-0472">Membrane</keyword>
<keyword evidence="1" id="KW-1133">Transmembrane helix</keyword>
<feature type="transmembrane region" description="Helical" evidence="1">
    <location>
        <begin position="198"/>
        <end position="216"/>
    </location>
</feature>
<feature type="transmembrane region" description="Helical" evidence="1">
    <location>
        <begin position="144"/>
        <end position="167"/>
    </location>
</feature>
<accession>A0A9N9GMC0</accession>
<gene>
    <name evidence="2" type="ORF">AGERDE_LOCUS10062</name>
</gene>
<proteinExistence type="predicted"/>
<feature type="transmembrane region" description="Helical" evidence="1">
    <location>
        <begin position="84"/>
        <end position="106"/>
    </location>
</feature>
<sequence>MLTLLTISIIGLATIPHFINTEKANWKNMFPRDANISARSLTAALMPILFAYSGWNNLNYLCANIAYTNVPLSTITGYNEPSEIIAAFGALAANVLVGSRAIVAAAKRNYLPFSLQLKKWNEDIDPPIFALILRRSQPNLNRPFSVPTIIPKLFILFTLFVIIGSFVNGSSKIYTLQQLPNDDQCDSSKNHEYLGYKYYLPYVVSLVVIGVGAIFWPS</sequence>
<dbReference type="AlphaFoldDB" id="A0A9N9GMC0"/>
<dbReference type="PANTHER" id="PTHR11785:SF512">
    <property type="entry name" value="SOBREMESA, ISOFORM B"/>
    <property type="match status" value="1"/>
</dbReference>
<dbReference type="PANTHER" id="PTHR11785">
    <property type="entry name" value="AMINO ACID TRANSPORTER"/>
    <property type="match status" value="1"/>
</dbReference>